<evidence type="ECO:0000256" key="1">
    <source>
        <dbReference type="SAM" id="Phobius"/>
    </source>
</evidence>
<evidence type="ECO:0000313" key="3">
    <source>
        <dbReference type="Proteomes" id="UP000317663"/>
    </source>
</evidence>
<organism evidence="2 3">
    <name type="scientific">Ewingella americana</name>
    <dbReference type="NCBI Taxonomy" id="41202"/>
    <lineage>
        <taxon>Bacteria</taxon>
        <taxon>Pseudomonadati</taxon>
        <taxon>Pseudomonadota</taxon>
        <taxon>Gammaproteobacteria</taxon>
        <taxon>Enterobacterales</taxon>
        <taxon>Yersiniaceae</taxon>
        <taxon>Ewingella</taxon>
    </lineage>
</organism>
<dbReference type="OrthoDB" id="3034721at2"/>
<feature type="transmembrane region" description="Helical" evidence="1">
    <location>
        <begin position="37"/>
        <end position="52"/>
    </location>
</feature>
<sequence length="177" mass="20305">MSVIQFFKDIPVWVWVLLIFLLRRGFTALFDREMHPGRLFFLPVLFLIWGVYDVTNETSRPGLSLIMMGFGVLAGIIFGYILWWSQPPLRNSDHSGFIVRSGTPLTLGMIIVAFSLKFTLTSALYLQPSLREAETFCIVFGLITGMIDGIFWGGTLRLFMPWYKHQRTLEQGNNCND</sequence>
<dbReference type="EMBL" id="RCZD01000011">
    <property type="protein sequence ID" value="TPG58358.1"/>
    <property type="molecule type" value="Genomic_DNA"/>
</dbReference>
<evidence type="ECO:0000313" key="2">
    <source>
        <dbReference type="EMBL" id="TPG58358.1"/>
    </source>
</evidence>
<keyword evidence="1" id="KW-1133">Transmembrane helix</keyword>
<name>A0A502G8V2_9GAMM</name>
<accession>A0A502G8V2</accession>
<dbReference type="Proteomes" id="UP000317663">
    <property type="component" value="Unassembled WGS sequence"/>
</dbReference>
<keyword evidence="3" id="KW-1185">Reference proteome</keyword>
<feature type="transmembrane region" description="Helical" evidence="1">
    <location>
        <begin position="138"/>
        <end position="159"/>
    </location>
</feature>
<feature type="transmembrane region" description="Helical" evidence="1">
    <location>
        <begin position="64"/>
        <end position="84"/>
    </location>
</feature>
<dbReference type="InterPro" id="IPR046730">
    <property type="entry name" value="DUF6622"/>
</dbReference>
<feature type="transmembrane region" description="Helical" evidence="1">
    <location>
        <begin position="12"/>
        <end position="30"/>
    </location>
</feature>
<proteinExistence type="predicted"/>
<reference evidence="2 3" key="1">
    <citation type="journal article" date="2019" name="Environ. Microbiol.">
        <title>Species interactions and distinct microbial communities in high Arctic permafrost affected cryosols are associated with the CH4 and CO2 gas fluxes.</title>
        <authorList>
            <person name="Altshuler I."/>
            <person name="Hamel J."/>
            <person name="Turney S."/>
            <person name="Magnuson E."/>
            <person name="Levesque R."/>
            <person name="Greer C."/>
            <person name="Whyte L.G."/>
        </authorList>
    </citation>
    <scope>NUCLEOTIDE SEQUENCE [LARGE SCALE GENOMIC DNA]</scope>
    <source>
        <strain evidence="2 3">E4</strain>
    </source>
</reference>
<keyword evidence="1" id="KW-0812">Transmembrane</keyword>
<evidence type="ECO:0008006" key="4">
    <source>
        <dbReference type="Google" id="ProtNLM"/>
    </source>
</evidence>
<gene>
    <name evidence="2" type="ORF">EAH77_19155</name>
</gene>
<dbReference type="RefSeq" id="WP_140474397.1">
    <property type="nucleotide sequence ID" value="NZ_RCZD01000011.1"/>
</dbReference>
<dbReference type="Pfam" id="PF20327">
    <property type="entry name" value="DUF6622"/>
    <property type="match status" value="1"/>
</dbReference>
<dbReference type="AlphaFoldDB" id="A0A502G8V2"/>
<comment type="caution">
    <text evidence="2">The sequence shown here is derived from an EMBL/GenBank/DDBJ whole genome shotgun (WGS) entry which is preliminary data.</text>
</comment>
<protein>
    <recommendedName>
        <fullName evidence="4">DUF1453 domain-containing protein</fullName>
    </recommendedName>
</protein>
<feature type="transmembrane region" description="Helical" evidence="1">
    <location>
        <begin position="105"/>
        <end position="126"/>
    </location>
</feature>
<keyword evidence="1" id="KW-0472">Membrane</keyword>